<accession>A0AAD3X3Z2</accession>
<feature type="compositionally biased region" description="Low complexity" evidence="1">
    <location>
        <begin position="110"/>
        <end position="120"/>
    </location>
</feature>
<evidence type="ECO:0000256" key="1">
    <source>
        <dbReference type="SAM" id="MobiDB-lite"/>
    </source>
</evidence>
<evidence type="ECO:0000313" key="4">
    <source>
        <dbReference type="Proteomes" id="UP000436027"/>
    </source>
</evidence>
<evidence type="ECO:0000313" key="3">
    <source>
        <dbReference type="EMBL" id="KAB1885930.1"/>
    </source>
</evidence>
<keyword evidence="2" id="KW-1133">Transmembrane helix</keyword>
<gene>
    <name evidence="3" type="ORF">F6W70_00225</name>
</gene>
<feature type="compositionally biased region" description="Pro residues" evidence="1">
    <location>
        <begin position="121"/>
        <end position="136"/>
    </location>
</feature>
<protein>
    <submittedName>
        <fullName evidence="3">LPXTG cell wall anchor domain-containing protein</fullName>
    </submittedName>
</protein>
<dbReference type="NCBIfam" id="TIGR01167">
    <property type="entry name" value="LPXTG_anchor"/>
    <property type="match status" value="1"/>
</dbReference>
<comment type="caution">
    <text evidence="3">The sequence shown here is derived from an EMBL/GenBank/DDBJ whole genome shotgun (WGS) entry which is preliminary data.</text>
</comment>
<name>A0AAD3X3Z2_MICMQ</name>
<keyword evidence="2" id="KW-0472">Membrane</keyword>
<feature type="region of interest" description="Disordered" evidence="1">
    <location>
        <begin position="97"/>
        <end position="136"/>
    </location>
</feature>
<feature type="region of interest" description="Disordered" evidence="1">
    <location>
        <begin position="1"/>
        <end position="33"/>
    </location>
</feature>
<organism evidence="3 4">
    <name type="scientific">Microbacterium maritypicum</name>
    <name type="common">Microbacterium liquefaciens</name>
    <dbReference type="NCBI Taxonomy" id="33918"/>
    <lineage>
        <taxon>Bacteria</taxon>
        <taxon>Bacillati</taxon>
        <taxon>Actinomycetota</taxon>
        <taxon>Actinomycetes</taxon>
        <taxon>Micrococcales</taxon>
        <taxon>Microbacteriaceae</taxon>
        <taxon>Microbacterium</taxon>
    </lineage>
</organism>
<keyword evidence="2" id="KW-0812">Transmembrane</keyword>
<feature type="transmembrane region" description="Helical" evidence="2">
    <location>
        <begin position="74"/>
        <end position="95"/>
    </location>
</feature>
<proteinExistence type="predicted"/>
<reference evidence="3 4" key="1">
    <citation type="submission" date="2019-09" db="EMBL/GenBank/DDBJ databases">
        <title>Whole genome sequencing of Microbacterium maritypicum.</title>
        <authorList>
            <person name="Lenchi N."/>
        </authorList>
    </citation>
    <scope>NUCLEOTIDE SEQUENCE [LARGE SCALE GENOMIC DNA]</scope>
    <source>
        <strain evidence="3 4">DSM 12512</strain>
    </source>
</reference>
<evidence type="ECO:0000256" key="2">
    <source>
        <dbReference type="SAM" id="Phobius"/>
    </source>
</evidence>
<feature type="transmembrane region" description="Helical" evidence="2">
    <location>
        <begin position="43"/>
        <end position="62"/>
    </location>
</feature>
<sequence>MTDTLSPFVSRRPGSPGFGRTAPPGRTPPMTPDCLAETGANPALPLAIGVLLIVVGAGIFALRKRRSPKTGGTVLAAAVLVAVGAFGLAIAPTSAHAAGVDPCAPESSLPGSEATATPTSTPTPTPTPTETPQPEPFAVPDIVIDQFLSFTDTGYTAGFNFATVVIEPSSPEATIDWTTFDLDTSAPGIQQTRDFVIDAATITVAFDATTQMLTMQAPFAVDYTTLFPLPYQVSDTAGVTSTPGSISALLAP</sequence>
<dbReference type="Proteomes" id="UP000436027">
    <property type="component" value="Unassembled WGS sequence"/>
</dbReference>
<dbReference type="EMBL" id="WAAQ01000001">
    <property type="protein sequence ID" value="KAB1885930.1"/>
    <property type="molecule type" value="Genomic_DNA"/>
</dbReference>
<dbReference type="AlphaFoldDB" id="A0AAD3X3Z2"/>